<dbReference type="PANTHER" id="PTHR12658:SF0">
    <property type="entry name" value="TUBULIN-SPECIFIC CHAPERONE D"/>
    <property type="match status" value="1"/>
</dbReference>
<dbReference type="OrthoDB" id="10253476at2759"/>
<evidence type="ECO:0000313" key="3">
    <source>
        <dbReference type="Proteomes" id="UP000005666"/>
    </source>
</evidence>
<dbReference type="OMA" id="ATNFICW"/>
<feature type="domain" description="Tubulin-folding cofactor D ARM repeats" evidence="1">
    <location>
        <begin position="402"/>
        <end position="473"/>
    </location>
</feature>
<dbReference type="InterPro" id="IPR033162">
    <property type="entry name" value="TBCD"/>
</dbReference>
<dbReference type="GO" id="GO:0007021">
    <property type="term" value="P:tubulin complex assembly"/>
    <property type="evidence" value="ECO:0007669"/>
    <property type="project" value="InterPro"/>
</dbReference>
<dbReference type="HOGENOM" id="CLU_288698_0_0_1"/>
<dbReference type="GO" id="GO:0048487">
    <property type="term" value="F:beta-tubulin binding"/>
    <property type="evidence" value="ECO:0007669"/>
    <property type="project" value="InterPro"/>
</dbReference>
<gene>
    <name evidence="2" type="primary">TPHA0H02870</name>
    <name evidence="2" type="ordered locus">TPHA_0H02870</name>
</gene>
<name>G8BWN9_TETPH</name>
<organism evidence="2 3">
    <name type="scientific">Tetrapisispora phaffii (strain ATCC 24235 / CBS 4417 / NBRC 1672 / NRRL Y-8282 / UCD 70-5)</name>
    <name type="common">Yeast</name>
    <name type="synonym">Fabospora phaffii</name>
    <dbReference type="NCBI Taxonomy" id="1071381"/>
    <lineage>
        <taxon>Eukaryota</taxon>
        <taxon>Fungi</taxon>
        <taxon>Dikarya</taxon>
        <taxon>Ascomycota</taxon>
        <taxon>Saccharomycotina</taxon>
        <taxon>Saccharomycetes</taxon>
        <taxon>Saccharomycetales</taxon>
        <taxon>Saccharomycetaceae</taxon>
        <taxon>Tetrapisispora</taxon>
    </lineage>
</organism>
<dbReference type="RefSeq" id="XP_003686924.1">
    <property type="nucleotide sequence ID" value="XM_003686876.1"/>
</dbReference>
<dbReference type="EMBL" id="HE612863">
    <property type="protein sequence ID" value="CCE64490.1"/>
    <property type="molecule type" value="Genomic_DNA"/>
</dbReference>
<dbReference type="KEGG" id="tpf:TPHA_0H02870"/>
<dbReference type="Pfam" id="PF25767">
    <property type="entry name" value="ARM_TBCD_2nd"/>
    <property type="match status" value="1"/>
</dbReference>
<dbReference type="GO" id="GO:0000226">
    <property type="term" value="P:microtubule cytoskeleton organization"/>
    <property type="evidence" value="ECO:0007669"/>
    <property type="project" value="TreeGrafter"/>
</dbReference>
<evidence type="ECO:0000259" key="1">
    <source>
        <dbReference type="Pfam" id="PF25767"/>
    </source>
</evidence>
<dbReference type="PANTHER" id="PTHR12658">
    <property type="entry name" value="BETA-TUBULIN COFACTOR D"/>
    <property type="match status" value="1"/>
</dbReference>
<protein>
    <recommendedName>
        <fullName evidence="1">Tubulin-folding cofactor D ARM repeats domain-containing protein</fullName>
    </recommendedName>
</protein>
<dbReference type="GeneID" id="11534041"/>
<dbReference type="Proteomes" id="UP000005666">
    <property type="component" value="Chromosome 8"/>
</dbReference>
<evidence type="ECO:0000313" key="2">
    <source>
        <dbReference type="EMBL" id="CCE64490.1"/>
    </source>
</evidence>
<proteinExistence type="predicted"/>
<accession>G8BWN9</accession>
<reference evidence="2 3" key="1">
    <citation type="journal article" date="2011" name="Proc. Natl. Acad. Sci. U.S.A.">
        <title>Evolutionary erosion of yeast sex chromosomes by mating-type switching accidents.</title>
        <authorList>
            <person name="Gordon J.L."/>
            <person name="Armisen D."/>
            <person name="Proux-Wera E."/>
            <person name="Oheigeartaigh S.S."/>
            <person name="Byrne K.P."/>
            <person name="Wolfe K.H."/>
        </authorList>
    </citation>
    <scope>NUCLEOTIDE SEQUENCE [LARGE SCALE GENOMIC DNA]</scope>
    <source>
        <strain evidence="3">ATCC 24235 / CBS 4417 / NBRC 1672 / NRRL Y-8282 / UCD 70-5</strain>
    </source>
</reference>
<dbReference type="STRING" id="1071381.G8BWN9"/>
<keyword evidence="3" id="KW-1185">Reference proteome</keyword>
<dbReference type="GO" id="GO:0005096">
    <property type="term" value="F:GTPase activator activity"/>
    <property type="evidence" value="ECO:0007669"/>
    <property type="project" value="InterPro"/>
</dbReference>
<dbReference type="eggNOG" id="KOG1943">
    <property type="taxonomic scope" value="Eukaryota"/>
</dbReference>
<dbReference type="InterPro" id="IPR058033">
    <property type="entry name" value="ARM_TBCD_2nd"/>
</dbReference>
<dbReference type="GO" id="GO:0007023">
    <property type="term" value="P:post-chaperonin tubulin folding pathway"/>
    <property type="evidence" value="ECO:0007669"/>
    <property type="project" value="InterPro"/>
</dbReference>
<dbReference type="Pfam" id="PF23579">
    <property type="entry name" value="ARM_TBCD"/>
    <property type="match status" value="1"/>
</dbReference>
<sequence>MTTDESKQLSDFIGLSSGLDTEELLDALQEYCSRDNIIQKESDIIKIINKFENDPSLLTRHLSTIIKSLVELVLPSGVDADGDSLDLIVTIGNVYYELYKIVSTRNLGNYLPTEISNLAEIINLYQINRENLITGHVPYSWKLDFFLLSWLNVLVESPFRFTNDKVILALMMQDGFHESESILRFDIINLKSKVTANLIIKNIDLFDKSLLIGNFTLLDFFLKKLIILPTNKILSLISAFKNDIIDLTIFLLNLQVDNENELNRRKLLKIFSKLFKLNYYLNNGELLIRIIKKFERIMFDLKLLNSGDFRYTLSNKYSNVIHFLNYEIKNTKMVNQIINGKINKTVKMLDSLELIDTDILHLTLLFIADNISIILTNNIVDIDFLFSKIFIKTINFQKLEINNNNTIIVGGNNIKDATNFILWSILRSNSKIITKKTIDLIFIHLLTSSLYDNELIIRKSSNAALQELLGRFNKHLDLDSSRIMRIIELPITNLNVNYEENTVKLYKNIFDEDISRHYWYKILEWMVSFNISKKIKILKTFLLNLNLINNFISLSNYNNTYEKNIYHRIIQEKHNYDLERLLFLLINYYSKLEHNTTHKENLLTQINKIFHDLSDTLELKKYSANSPFISFRVLSILEYFKFMIELTLSNINNSSSYPISFQLKMDDISLIIKILQTINDSSMFFDDIKLKVNYIVSKIEKGSQIYKDTETEEYFWSNFEKLLFYNNAFASFSLPYLHYKYFLQLFLKCLQKLNCNSKSIILHSLTPLFSERYFELNTISDQILLKRIIINLLNDYTITEQGDIGRLVRTSSIKLIECNFSLFFEHADSNEAGELQKTLISNCLRLLGEPQLEIKQLAFKVLKKKFGYTKETTNSIDFDILLFQHKQFEGKSRAFWEGFLMTSGAIHTTDIQLKSSVDSFIYYYSTYLETGNRKKGITKLELCNELFRIIPNASKIIESKKESCVDPLTGSVGQDILKITTSYLYFWSRVLESSLEIPREFNYAGAYGKLYNLQILKGSSLLKSITIKILPYFVISHSSHFGTDLSNSFTKTVILRLLKLINREIMIKKDSHINGSPTYRASVEGLAKIYIYFNNFSKLSLLEQITNDVGKFNKLEEKEFL</sequence>
<dbReference type="AlphaFoldDB" id="G8BWN9"/>